<accession>A0A1F7R9Q2</accession>
<dbReference type="Proteomes" id="UP000178526">
    <property type="component" value="Unassembled WGS sequence"/>
</dbReference>
<evidence type="ECO:0008006" key="4">
    <source>
        <dbReference type="Google" id="ProtNLM"/>
    </source>
</evidence>
<evidence type="ECO:0000313" key="2">
    <source>
        <dbReference type="EMBL" id="OGL38312.1"/>
    </source>
</evidence>
<keyword evidence="1" id="KW-0732">Signal</keyword>
<feature type="signal peptide" evidence="1">
    <location>
        <begin position="1"/>
        <end position="19"/>
    </location>
</feature>
<dbReference type="EMBL" id="MGDB01000150">
    <property type="protein sequence ID" value="OGL38312.1"/>
    <property type="molecule type" value="Genomic_DNA"/>
</dbReference>
<dbReference type="AlphaFoldDB" id="A0A1F7R9Q2"/>
<protein>
    <recommendedName>
        <fullName evidence="4">Lipoprotein</fullName>
    </recommendedName>
</protein>
<evidence type="ECO:0000313" key="3">
    <source>
        <dbReference type="Proteomes" id="UP000178526"/>
    </source>
</evidence>
<sequence length="152" mass="17095">MLYGMKMLKLIILAGFVTACSLNFSEQGNKASSSFKIPNLGVVSLLNAKGKNVDEKCMTDIILKIITLCDENRLEPIKTEIWKDHTVVKEAMAELAVKIERSPAGKNFNILIPVKYKGSRIILYKEGENISEYSFYSLPENTPDIDFSKCIR</sequence>
<reference evidence="2 3" key="1">
    <citation type="journal article" date="2016" name="Nat. Commun.">
        <title>Thousands of microbial genomes shed light on interconnected biogeochemical processes in an aquifer system.</title>
        <authorList>
            <person name="Anantharaman K."/>
            <person name="Brown C.T."/>
            <person name="Hug L.A."/>
            <person name="Sharon I."/>
            <person name="Castelle C.J."/>
            <person name="Probst A.J."/>
            <person name="Thomas B.C."/>
            <person name="Singh A."/>
            <person name="Wilkins M.J."/>
            <person name="Karaoz U."/>
            <person name="Brodie E.L."/>
            <person name="Williams K.H."/>
            <person name="Hubbard S.S."/>
            <person name="Banfield J.F."/>
        </authorList>
    </citation>
    <scope>NUCLEOTIDE SEQUENCE [LARGE SCALE GENOMIC DNA]</scope>
</reference>
<feature type="chain" id="PRO_5009532168" description="Lipoprotein" evidence="1">
    <location>
        <begin position="20"/>
        <end position="152"/>
    </location>
</feature>
<organism evidence="2 3">
    <name type="scientific">Candidatus Schekmanbacteria bacterium GWA2_38_11</name>
    <dbReference type="NCBI Taxonomy" id="1817876"/>
    <lineage>
        <taxon>Bacteria</taxon>
        <taxon>Candidatus Schekmaniibacteriota</taxon>
    </lineage>
</organism>
<name>A0A1F7R9Q2_9BACT</name>
<comment type="caution">
    <text evidence="2">The sequence shown here is derived from an EMBL/GenBank/DDBJ whole genome shotgun (WGS) entry which is preliminary data.</text>
</comment>
<evidence type="ECO:0000256" key="1">
    <source>
        <dbReference type="SAM" id="SignalP"/>
    </source>
</evidence>
<dbReference type="PROSITE" id="PS51257">
    <property type="entry name" value="PROKAR_LIPOPROTEIN"/>
    <property type="match status" value="1"/>
</dbReference>
<gene>
    <name evidence="2" type="ORF">A2042_08645</name>
</gene>
<proteinExistence type="predicted"/>